<comment type="function">
    <text evidence="5">Catalyzes the catabolism of the allantoin degradation intermediate (S)-ureidoglycolate, generating urea and glyoxylate. Involved in the utilization of allantoin as nitrogen source.</text>
</comment>
<dbReference type="GO" id="GO:0006145">
    <property type="term" value="P:purine nucleobase catabolic process"/>
    <property type="evidence" value="ECO:0007669"/>
    <property type="project" value="UniProtKB-UniRule"/>
</dbReference>
<dbReference type="NCBIfam" id="NF009932">
    <property type="entry name" value="PRK13395.1"/>
    <property type="match status" value="1"/>
</dbReference>
<keyword evidence="2 5" id="KW-0659">Purine metabolism</keyword>
<dbReference type="NCBIfam" id="NF002949">
    <property type="entry name" value="PRK03606.1-2"/>
    <property type="match status" value="1"/>
</dbReference>
<comment type="catalytic activity">
    <reaction evidence="4 5">
        <text>(S)-ureidoglycolate = urea + glyoxylate</text>
        <dbReference type="Rhea" id="RHEA:11304"/>
        <dbReference type="ChEBI" id="CHEBI:16199"/>
        <dbReference type="ChEBI" id="CHEBI:36655"/>
        <dbReference type="ChEBI" id="CHEBI:57296"/>
        <dbReference type="EC" id="4.3.2.3"/>
    </reaction>
</comment>
<dbReference type="RefSeq" id="WP_182121863.1">
    <property type="nucleotide sequence ID" value="NZ_CP059567.1"/>
</dbReference>
<dbReference type="GO" id="GO:0004848">
    <property type="term" value="F:ureidoglycolate hydrolase activity"/>
    <property type="evidence" value="ECO:0007669"/>
    <property type="project" value="InterPro"/>
</dbReference>
<dbReference type="AlphaFoldDB" id="A0A7D7RUG8"/>
<dbReference type="PANTHER" id="PTHR21221">
    <property type="entry name" value="UREIDOGLYCOLATE HYDROLASE"/>
    <property type="match status" value="1"/>
</dbReference>
<dbReference type="InterPro" id="IPR047233">
    <property type="entry name" value="UAH_cupin"/>
</dbReference>
<dbReference type="KEGG" id="nsg:H3L94_09765"/>
<evidence type="ECO:0000256" key="1">
    <source>
        <dbReference type="ARBA" id="ARBA00011738"/>
    </source>
</evidence>
<protein>
    <recommendedName>
        <fullName evidence="5">Ureidoglycolate lyase</fullName>
        <ecNumber evidence="5">4.3.2.3</ecNumber>
    </recommendedName>
    <alternativeName>
        <fullName evidence="5">Ureidoglycolatase</fullName>
    </alternativeName>
</protein>
<gene>
    <name evidence="5" type="primary">allA</name>
    <name evidence="6" type="ORF">H3L94_09765</name>
</gene>
<reference evidence="6 7" key="1">
    <citation type="submission" date="2020-07" db="EMBL/GenBank/DDBJ databases">
        <title>Genomic diversity of species in the Neisseriaceae family.</title>
        <authorList>
            <person name="Vincent A.T."/>
            <person name="Bernet E."/>
            <person name="Veyrier F.J."/>
        </authorList>
    </citation>
    <scope>NUCLEOTIDE SEQUENCE [LARGE SCALE GENOMIC DNA]</scope>
    <source>
        <strain evidence="6 7">DSM 22244</strain>
    </source>
</reference>
<evidence type="ECO:0000256" key="2">
    <source>
        <dbReference type="ARBA" id="ARBA00022631"/>
    </source>
</evidence>
<dbReference type="InterPro" id="IPR024060">
    <property type="entry name" value="Ureidoglycolate_lyase_dom_sf"/>
</dbReference>
<keyword evidence="3 5" id="KW-0456">Lyase</keyword>
<dbReference type="InterPro" id="IPR007247">
    <property type="entry name" value="Ureidogly_lyase"/>
</dbReference>
<evidence type="ECO:0000256" key="5">
    <source>
        <dbReference type="HAMAP-Rule" id="MF_00616"/>
    </source>
</evidence>
<evidence type="ECO:0000313" key="7">
    <source>
        <dbReference type="Proteomes" id="UP000514752"/>
    </source>
</evidence>
<proteinExistence type="inferred from homology"/>
<evidence type="ECO:0000256" key="3">
    <source>
        <dbReference type="ARBA" id="ARBA00023239"/>
    </source>
</evidence>
<name>A0A7D7RUG8_9NEIS</name>
<evidence type="ECO:0000313" key="6">
    <source>
        <dbReference type="EMBL" id="QMT40124.1"/>
    </source>
</evidence>
<sequence length="170" mass="19074">MQDLMLEPLSKEAFAPFGDVIEIDGSDWFHINNGTTERYHRLADVEITGSDGRPIISLARGDAFDAPLVVKMLERHPLGSQAWIPFSRVPFIVVVAPNGEDDKPDTSRMRAFYAEGNQGVNYHQGTWHHPLMSFRSRGEFIVVDRAGTAPNCDEAFFDDTWQIQGLPENA</sequence>
<dbReference type="UniPathway" id="UPA00395"/>
<dbReference type="HAMAP" id="MF_00616">
    <property type="entry name" value="Ureidogly_lyase"/>
    <property type="match status" value="1"/>
</dbReference>
<organism evidence="6 7">
    <name type="scientific">Neisseria shayeganii</name>
    <dbReference type="NCBI Taxonomy" id="607712"/>
    <lineage>
        <taxon>Bacteria</taxon>
        <taxon>Pseudomonadati</taxon>
        <taxon>Pseudomonadota</taxon>
        <taxon>Betaproteobacteria</taxon>
        <taxon>Neisseriales</taxon>
        <taxon>Neisseriaceae</taxon>
        <taxon>Neisseria</taxon>
    </lineage>
</organism>
<dbReference type="CDD" id="cd20298">
    <property type="entry name" value="cupin_UAH"/>
    <property type="match status" value="1"/>
</dbReference>
<comment type="similarity">
    <text evidence="5">Belongs to the ureidoglycolate lyase family.</text>
</comment>
<dbReference type="PIRSF" id="PIRSF017306">
    <property type="entry name" value="Ureidogly_hydro"/>
    <property type="match status" value="1"/>
</dbReference>
<comment type="pathway">
    <text evidence="5">Nitrogen metabolism; (S)-allantoin degradation.</text>
</comment>
<accession>A0A7D7RUG8</accession>
<dbReference type="InterPro" id="IPR011051">
    <property type="entry name" value="RmlC_Cupin_sf"/>
</dbReference>
<dbReference type="SUPFAM" id="SSF51182">
    <property type="entry name" value="RmlC-like cupins"/>
    <property type="match status" value="1"/>
</dbReference>
<dbReference type="EMBL" id="CP059567">
    <property type="protein sequence ID" value="QMT40124.1"/>
    <property type="molecule type" value="Genomic_DNA"/>
</dbReference>
<dbReference type="PANTHER" id="PTHR21221:SF1">
    <property type="entry name" value="UREIDOGLYCOLATE LYASE"/>
    <property type="match status" value="1"/>
</dbReference>
<dbReference type="EC" id="4.3.2.3" evidence="5"/>
<comment type="subunit">
    <text evidence="1 5">Homodimer.</text>
</comment>
<dbReference type="Proteomes" id="UP000514752">
    <property type="component" value="Chromosome"/>
</dbReference>
<comment type="cofactor">
    <cofactor evidence="5">
        <name>Ni(2+)</name>
        <dbReference type="ChEBI" id="CHEBI:49786"/>
    </cofactor>
</comment>
<dbReference type="InterPro" id="IPR023525">
    <property type="entry name" value="Ureidogly_lyase_bac"/>
</dbReference>
<evidence type="ECO:0000256" key="4">
    <source>
        <dbReference type="ARBA" id="ARBA00047684"/>
    </source>
</evidence>
<dbReference type="Gene3D" id="2.60.120.480">
    <property type="entry name" value="Ureidoglycolate hydrolase"/>
    <property type="match status" value="1"/>
</dbReference>
<dbReference type="GO" id="GO:0050385">
    <property type="term" value="F:ureidoglycolate lyase activity"/>
    <property type="evidence" value="ECO:0007669"/>
    <property type="project" value="UniProtKB-UniRule"/>
</dbReference>
<dbReference type="Pfam" id="PF04115">
    <property type="entry name" value="Ureidogly_lyase"/>
    <property type="match status" value="1"/>
</dbReference>
<dbReference type="GO" id="GO:0000256">
    <property type="term" value="P:allantoin catabolic process"/>
    <property type="evidence" value="ECO:0007669"/>
    <property type="project" value="UniProtKB-UniRule"/>
</dbReference>